<dbReference type="GO" id="GO:0016592">
    <property type="term" value="C:mediator complex"/>
    <property type="evidence" value="ECO:0007669"/>
    <property type="project" value="InterPro"/>
</dbReference>
<keyword evidence="4" id="KW-0010">Activator</keyword>
<comment type="subunit">
    <text evidence="4">Component of the Mediator complex.</text>
</comment>
<dbReference type="Pfam" id="PF08612">
    <property type="entry name" value="Med20"/>
    <property type="match status" value="1"/>
</dbReference>
<proteinExistence type="inferred from homology"/>
<organism evidence="6 7">
    <name type="scientific">Viridothelium virens</name>
    <name type="common">Speckled blister lichen</name>
    <name type="synonym">Trypethelium virens</name>
    <dbReference type="NCBI Taxonomy" id="1048519"/>
    <lineage>
        <taxon>Eukaryota</taxon>
        <taxon>Fungi</taxon>
        <taxon>Dikarya</taxon>
        <taxon>Ascomycota</taxon>
        <taxon>Pezizomycotina</taxon>
        <taxon>Dothideomycetes</taxon>
        <taxon>Dothideomycetes incertae sedis</taxon>
        <taxon>Trypetheliales</taxon>
        <taxon>Trypetheliaceae</taxon>
        <taxon>Viridothelium</taxon>
    </lineage>
</organism>
<evidence type="ECO:0000313" key="6">
    <source>
        <dbReference type="EMBL" id="KAF2232635.1"/>
    </source>
</evidence>
<dbReference type="OrthoDB" id="1854899at2759"/>
<evidence type="ECO:0000256" key="4">
    <source>
        <dbReference type="RuleBase" id="RU364152"/>
    </source>
</evidence>
<keyword evidence="7" id="KW-1185">Reference proteome</keyword>
<name>A0A6A6H3P3_VIRVR</name>
<feature type="region of interest" description="Disordered" evidence="5">
    <location>
        <begin position="164"/>
        <end position="187"/>
    </location>
</feature>
<comment type="subcellular location">
    <subcellularLocation>
        <location evidence="1 4">Nucleus</location>
    </subcellularLocation>
</comment>
<keyword evidence="4" id="KW-0805">Transcription regulation</keyword>
<keyword evidence="3 4" id="KW-0539">Nucleus</keyword>
<dbReference type="EMBL" id="ML991813">
    <property type="protein sequence ID" value="KAF2232635.1"/>
    <property type="molecule type" value="Genomic_DNA"/>
</dbReference>
<evidence type="ECO:0000313" key="7">
    <source>
        <dbReference type="Proteomes" id="UP000800092"/>
    </source>
</evidence>
<sequence length="240" mass="25778">MGAKGIFTIAESQPCPALAEVVERLKREFDPVQVGRWNFDIRQFRSTTSSTDGASRGAPAAPSFLQILSQPTRAGPLEVTVTTTVEAQSQTTISIPPDQVEGFLQLVASKLGGLWAPRPTLQVSGGSVYDLGEFFVRVGELRQAGSQVASRGLIVLIEEADQASSDENGSGGSISLAGPATRDENRVDRDVTAARDTLRNVWDSLQMEGAKEFIRAGPRDPGATRFDEAQLCCEALRLRS</sequence>
<comment type="function">
    <text evidence="4">Component of the Mediator complex, a coactivator involved in the regulated transcription of nearly all RNA polymerase II-dependent genes. Mediator functions as a bridge to convey information from gene-specific regulatory proteins to the basal RNA polymerase II transcription machinery. Mediator is recruited to promoters by direct interactions with regulatory proteins and serves as a scaffold for the assembly of a functional preinitiation complex with RNA polymerase II and the general transcription factors.</text>
</comment>
<dbReference type="GO" id="GO:0006357">
    <property type="term" value="P:regulation of transcription by RNA polymerase II"/>
    <property type="evidence" value="ECO:0007669"/>
    <property type="project" value="InterPro"/>
</dbReference>
<comment type="similarity">
    <text evidence="2 4">Belongs to the Mediator complex subunit 20 family.</text>
</comment>
<gene>
    <name evidence="4" type="primary">MED20</name>
    <name evidence="6" type="ORF">EV356DRAFT_517193</name>
</gene>
<evidence type="ECO:0000256" key="2">
    <source>
        <dbReference type="ARBA" id="ARBA00010743"/>
    </source>
</evidence>
<dbReference type="GO" id="GO:0003712">
    <property type="term" value="F:transcription coregulator activity"/>
    <property type="evidence" value="ECO:0007669"/>
    <property type="project" value="InterPro"/>
</dbReference>
<dbReference type="Proteomes" id="UP000800092">
    <property type="component" value="Unassembled WGS sequence"/>
</dbReference>
<reference evidence="6" key="1">
    <citation type="journal article" date="2020" name="Stud. Mycol.">
        <title>101 Dothideomycetes genomes: a test case for predicting lifestyles and emergence of pathogens.</title>
        <authorList>
            <person name="Haridas S."/>
            <person name="Albert R."/>
            <person name="Binder M."/>
            <person name="Bloem J."/>
            <person name="Labutti K."/>
            <person name="Salamov A."/>
            <person name="Andreopoulos B."/>
            <person name="Baker S."/>
            <person name="Barry K."/>
            <person name="Bills G."/>
            <person name="Bluhm B."/>
            <person name="Cannon C."/>
            <person name="Castanera R."/>
            <person name="Culley D."/>
            <person name="Daum C."/>
            <person name="Ezra D."/>
            <person name="Gonzalez J."/>
            <person name="Henrissat B."/>
            <person name="Kuo A."/>
            <person name="Liang C."/>
            <person name="Lipzen A."/>
            <person name="Lutzoni F."/>
            <person name="Magnuson J."/>
            <person name="Mondo S."/>
            <person name="Nolan M."/>
            <person name="Ohm R."/>
            <person name="Pangilinan J."/>
            <person name="Park H.-J."/>
            <person name="Ramirez L."/>
            <person name="Alfaro M."/>
            <person name="Sun H."/>
            <person name="Tritt A."/>
            <person name="Yoshinaga Y."/>
            <person name="Zwiers L.-H."/>
            <person name="Turgeon B."/>
            <person name="Goodwin S."/>
            <person name="Spatafora J."/>
            <person name="Crous P."/>
            <person name="Grigoriev I."/>
        </authorList>
    </citation>
    <scope>NUCLEOTIDE SEQUENCE</scope>
    <source>
        <strain evidence="6">Tuck. ex Michener</strain>
    </source>
</reference>
<evidence type="ECO:0000256" key="5">
    <source>
        <dbReference type="SAM" id="MobiDB-lite"/>
    </source>
</evidence>
<dbReference type="AlphaFoldDB" id="A0A6A6H3P3"/>
<dbReference type="InterPro" id="IPR013921">
    <property type="entry name" value="Mediator_Med20"/>
</dbReference>
<evidence type="ECO:0000256" key="3">
    <source>
        <dbReference type="ARBA" id="ARBA00023242"/>
    </source>
</evidence>
<protein>
    <recommendedName>
        <fullName evidence="4">Mediator of RNA polymerase II transcription subunit 20</fullName>
    </recommendedName>
    <alternativeName>
        <fullName evidence="4">Mediator complex subunit 20</fullName>
    </alternativeName>
</protein>
<accession>A0A6A6H3P3</accession>
<evidence type="ECO:0000256" key="1">
    <source>
        <dbReference type="ARBA" id="ARBA00004123"/>
    </source>
</evidence>
<keyword evidence="4" id="KW-0804">Transcription</keyword>